<evidence type="ECO:0000313" key="12">
    <source>
        <dbReference type="Proteomes" id="UP000010472"/>
    </source>
</evidence>
<feature type="transmembrane region" description="Helical" evidence="9">
    <location>
        <begin position="249"/>
        <end position="266"/>
    </location>
</feature>
<dbReference type="Proteomes" id="UP000010472">
    <property type="component" value="Chromosome"/>
</dbReference>
<dbReference type="EMBL" id="CP003620">
    <property type="protein sequence ID" value="AFZ12225.1"/>
    <property type="molecule type" value="Genomic_DNA"/>
</dbReference>
<keyword evidence="12" id="KW-1185">Reference proteome</keyword>
<dbReference type="PANTHER" id="PTHR32507:SF8">
    <property type="entry name" value="CNH1P"/>
    <property type="match status" value="1"/>
</dbReference>
<name>K9VYI2_9CYAN</name>
<evidence type="ECO:0000256" key="3">
    <source>
        <dbReference type="ARBA" id="ARBA00022449"/>
    </source>
</evidence>
<feature type="transmembrane region" description="Helical" evidence="9">
    <location>
        <begin position="31"/>
        <end position="51"/>
    </location>
</feature>
<dbReference type="Pfam" id="PF00999">
    <property type="entry name" value="Na_H_Exchanger"/>
    <property type="match status" value="1"/>
</dbReference>
<feature type="transmembrane region" description="Helical" evidence="9">
    <location>
        <begin position="310"/>
        <end position="329"/>
    </location>
</feature>
<evidence type="ECO:0000256" key="8">
    <source>
        <dbReference type="ARBA" id="ARBA00023136"/>
    </source>
</evidence>
<organism evidence="11 12">
    <name type="scientific">Crinalium epipsammum PCC 9333</name>
    <dbReference type="NCBI Taxonomy" id="1173022"/>
    <lineage>
        <taxon>Bacteria</taxon>
        <taxon>Bacillati</taxon>
        <taxon>Cyanobacteriota</taxon>
        <taxon>Cyanophyceae</taxon>
        <taxon>Gomontiellales</taxon>
        <taxon>Gomontiellaceae</taxon>
        <taxon>Crinalium</taxon>
    </lineage>
</organism>
<evidence type="ECO:0000256" key="1">
    <source>
        <dbReference type="ARBA" id="ARBA00004651"/>
    </source>
</evidence>
<dbReference type="PATRIC" id="fig|1173022.3.peg.1440"/>
<evidence type="ECO:0000256" key="7">
    <source>
        <dbReference type="ARBA" id="ARBA00023065"/>
    </source>
</evidence>
<keyword evidence="5 9" id="KW-0812">Transmembrane</keyword>
<evidence type="ECO:0000313" key="11">
    <source>
        <dbReference type="EMBL" id="AFZ12225.1"/>
    </source>
</evidence>
<dbReference type="STRING" id="1173022.Cri9333_1328"/>
<dbReference type="AlphaFoldDB" id="K9VYI2"/>
<dbReference type="GO" id="GO:1902600">
    <property type="term" value="P:proton transmembrane transport"/>
    <property type="evidence" value="ECO:0007669"/>
    <property type="project" value="InterPro"/>
</dbReference>
<accession>K9VYI2</accession>
<sequence length="419" mass="47044">MDIYILDLLVIGLLLLMVTLGSGWIQRLPLSYAIIYLIVGVLLGRYGANLIQVRPNAEILERLTEFVVLVSVFGCGLKMNRPLKFWAWNTTARLIGLLMPISILAVATVAKLFLGFDWGQAILLGAILAPTDPVLASEVQLYHKDDRDELRFGLTSEGGLNDALAFPFVYFGIHWLKDPNWENWFKQWVAVDLIWAIFAGIFMGILVAKAVVFVDKWLQKYRKADELMEDFVALSTILLTYSITELVNGYGFIAVFVAGIVVRSSYHDPEKQKSKFEFIEQIEKLLEVATILILGTILQLKPILAHLNQGLLIALLLLFVIRPLGTWISTLGSPLIPANRLLFGWFGIRGVGSLYYLSYAFGEGLKDELGETIAWVTYITVVISVVLHGVSATPLMNWYEKNIASRRNEAVVSDQIEKY</sequence>
<evidence type="ECO:0000256" key="5">
    <source>
        <dbReference type="ARBA" id="ARBA00022692"/>
    </source>
</evidence>
<keyword evidence="4" id="KW-1003">Cell membrane</keyword>
<keyword evidence="7" id="KW-0406">Ion transport</keyword>
<evidence type="ECO:0000256" key="4">
    <source>
        <dbReference type="ARBA" id="ARBA00022475"/>
    </source>
</evidence>
<keyword evidence="6 9" id="KW-1133">Transmembrane helix</keyword>
<proteinExistence type="predicted"/>
<dbReference type="GO" id="GO:0005886">
    <property type="term" value="C:plasma membrane"/>
    <property type="evidence" value="ECO:0007669"/>
    <property type="project" value="UniProtKB-SubCell"/>
</dbReference>
<dbReference type="HOGENOM" id="CLU_008635_6_1_3"/>
<keyword evidence="3" id="KW-0050">Antiport</keyword>
<feature type="transmembrane region" description="Helical" evidence="9">
    <location>
        <begin position="5"/>
        <end position="25"/>
    </location>
</feature>
<protein>
    <submittedName>
        <fullName evidence="11">Sodium/proton antiporter, CPA1 family</fullName>
    </submittedName>
</protein>
<evidence type="ECO:0000256" key="9">
    <source>
        <dbReference type="SAM" id="Phobius"/>
    </source>
</evidence>
<feature type="transmembrane region" description="Helical" evidence="9">
    <location>
        <begin position="341"/>
        <end position="361"/>
    </location>
</feature>
<dbReference type="PANTHER" id="PTHR32507">
    <property type="entry name" value="NA(+)/H(+) ANTIPORTER 1"/>
    <property type="match status" value="1"/>
</dbReference>
<dbReference type="InterPro" id="IPR006153">
    <property type="entry name" value="Cation/H_exchanger_TM"/>
</dbReference>
<feature type="transmembrane region" description="Helical" evidence="9">
    <location>
        <begin position="373"/>
        <end position="399"/>
    </location>
</feature>
<gene>
    <name evidence="11" type="ORF">Cri9333_1328</name>
</gene>
<dbReference type="OrthoDB" id="9810860at2"/>
<feature type="transmembrane region" description="Helical" evidence="9">
    <location>
        <begin position="92"/>
        <end position="114"/>
    </location>
</feature>
<dbReference type="GO" id="GO:0015297">
    <property type="term" value="F:antiporter activity"/>
    <property type="evidence" value="ECO:0007669"/>
    <property type="project" value="UniProtKB-KW"/>
</dbReference>
<evidence type="ECO:0000256" key="2">
    <source>
        <dbReference type="ARBA" id="ARBA00022448"/>
    </source>
</evidence>
<dbReference type="eggNOG" id="COG0025">
    <property type="taxonomic scope" value="Bacteria"/>
</dbReference>
<reference evidence="11 12" key="1">
    <citation type="submission" date="2012-06" db="EMBL/GenBank/DDBJ databases">
        <title>Finished chromosome of genome of Crinalium epipsammum PCC 9333.</title>
        <authorList>
            <consortium name="US DOE Joint Genome Institute"/>
            <person name="Gugger M."/>
            <person name="Coursin T."/>
            <person name="Rippka R."/>
            <person name="Tandeau De Marsac N."/>
            <person name="Huntemann M."/>
            <person name="Wei C.-L."/>
            <person name="Han J."/>
            <person name="Detter J.C."/>
            <person name="Han C."/>
            <person name="Tapia R."/>
            <person name="Davenport K."/>
            <person name="Daligault H."/>
            <person name="Erkkila T."/>
            <person name="Gu W."/>
            <person name="Munk A.C.C."/>
            <person name="Teshima H."/>
            <person name="Xu Y."/>
            <person name="Chain P."/>
            <person name="Chen A."/>
            <person name="Krypides N."/>
            <person name="Mavromatis K."/>
            <person name="Markowitz V."/>
            <person name="Szeto E."/>
            <person name="Ivanova N."/>
            <person name="Mikhailova N."/>
            <person name="Ovchinnikova G."/>
            <person name="Pagani I."/>
            <person name="Pati A."/>
            <person name="Goodwin L."/>
            <person name="Peters L."/>
            <person name="Pitluck S."/>
            <person name="Woyke T."/>
            <person name="Kerfeld C."/>
        </authorList>
    </citation>
    <scope>NUCLEOTIDE SEQUENCE [LARGE SCALE GENOMIC DNA]</scope>
    <source>
        <strain evidence="11 12">PCC 9333</strain>
    </source>
</reference>
<evidence type="ECO:0000256" key="6">
    <source>
        <dbReference type="ARBA" id="ARBA00022989"/>
    </source>
</evidence>
<feature type="transmembrane region" description="Helical" evidence="9">
    <location>
        <begin position="193"/>
        <end position="214"/>
    </location>
</feature>
<feature type="domain" description="Cation/H+ exchanger transmembrane" evidence="10">
    <location>
        <begin position="17"/>
        <end position="398"/>
    </location>
</feature>
<keyword evidence="2" id="KW-0813">Transport</keyword>
<dbReference type="InterPro" id="IPR038770">
    <property type="entry name" value="Na+/solute_symporter_sf"/>
</dbReference>
<keyword evidence="8 9" id="KW-0472">Membrane</keyword>
<dbReference type="KEGG" id="cep:Cri9333_1328"/>
<comment type="subcellular location">
    <subcellularLocation>
        <location evidence="1">Cell membrane</location>
        <topology evidence="1">Multi-pass membrane protein</topology>
    </subcellularLocation>
</comment>
<dbReference type="Gene3D" id="1.20.1530.20">
    <property type="match status" value="1"/>
</dbReference>
<evidence type="ECO:0000259" key="10">
    <source>
        <dbReference type="Pfam" id="PF00999"/>
    </source>
</evidence>
<dbReference type="RefSeq" id="WP_015202347.1">
    <property type="nucleotide sequence ID" value="NC_019753.1"/>
</dbReference>